<accession>A0A5C8CGH4</accession>
<dbReference type="UniPathway" id="UPA00124"/>
<name>A0A5C8CGH4_9SPIR</name>
<feature type="domain" description="RmlD-like substrate binding" evidence="7">
    <location>
        <begin position="3"/>
        <end position="237"/>
    </location>
</feature>
<comment type="function">
    <text evidence="6">Catalyzes the reduction of dTDP-6-deoxy-L-lyxo-4-hexulose to yield dTDP-L-rhamnose.</text>
</comment>
<gene>
    <name evidence="8" type="ORF">EPJ80_06290</name>
</gene>
<dbReference type="GO" id="GO:0008831">
    <property type="term" value="F:dTDP-4-dehydrorhamnose reductase activity"/>
    <property type="evidence" value="ECO:0007669"/>
    <property type="project" value="UniProtKB-EC"/>
</dbReference>
<dbReference type="SUPFAM" id="SSF51735">
    <property type="entry name" value="NAD(P)-binding Rossmann-fold domains"/>
    <property type="match status" value="1"/>
</dbReference>
<keyword evidence="6" id="KW-0521">NADP</keyword>
<evidence type="ECO:0000313" key="8">
    <source>
        <dbReference type="EMBL" id="TXJ12390.1"/>
    </source>
</evidence>
<dbReference type="AlphaFoldDB" id="A0A5C8CGH4"/>
<dbReference type="Proteomes" id="UP000325116">
    <property type="component" value="Unassembled WGS sequence"/>
</dbReference>
<dbReference type="EMBL" id="SAXT01000004">
    <property type="protein sequence ID" value="TXJ12390.1"/>
    <property type="molecule type" value="Genomic_DNA"/>
</dbReference>
<evidence type="ECO:0000256" key="6">
    <source>
        <dbReference type="RuleBase" id="RU364082"/>
    </source>
</evidence>
<dbReference type="PANTHER" id="PTHR10491:SF4">
    <property type="entry name" value="METHIONINE ADENOSYLTRANSFERASE 2 SUBUNIT BETA"/>
    <property type="match status" value="1"/>
</dbReference>
<dbReference type="Gene3D" id="3.40.50.720">
    <property type="entry name" value="NAD(P)-binding Rossmann-like Domain"/>
    <property type="match status" value="1"/>
</dbReference>
<reference evidence="8 9" key="1">
    <citation type="journal article" date="1992" name="Lakartidningen">
        <title>[Penicillin V and not amoxicillin is the first choice preparation in acute otitis].</title>
        <authorList>
            <person name="Kamme C."/>
            <person name="Lundgren K."/>
            <person name="Prellner K."/>
        </authorList>
    </citation>
    <scope>NUCLEOTIDE SEQUENCE [LARGE SCALE GENOMIC DNA]</scope>
    <source>
        <strain evidence="8 9">W1</strain>
    </source>
</reference>
<comment type="similarity">
    <text evidence="2 6">Belongs to the dTDP-4-dehydrorhamnose reductase family.</text>
</comment>
<sequence>MNKILILGGTGMLGNAVVRHFKNNNNYEVYFTYRNEKVAFENFNKENAIRFDCLNDNILNLPKNIDYVINCIGIIKPFMYNDIKNSILINSVFPHNVSNWCKNNNIKMIHITTDCVFSGLHGKYNELSYHDALDDYGKSKSLGEPKNKCMILRTSIIGEEIHKDASLISWTKSQKGKEVNGYLNHFWNGITTNEYAKICQKIIENNLYEEDLFHIHSKDTVSKYQMLHYFNKKFNLNLKINPYITNPICDRSLSTIKDLCKKLDIPSVWEQINNLEDSHV</sequence>
<proteinExistence type="inferred from homology"/>
<comment type="catalytic activity">
    <reaction evidence="5">
        <text>dTDP-beta-L-rhamnose + NADP(+) = dTDP-4-dehydro-beta-L-rhamnose + NADPH + H(+)</text>
        <dbReference type="Rhea" id="RHEA:21796"/>
        <dbReference type="ChEBI" id="CHEBI:15378"/>
        <dbReference type="ChEBI" id="CHEBI:57510"/>
        <dbReference type="ChEBI" id="CHEBI:57783"/>
        <dbReference type="ChEBI" id="CHEBI:58349"/>
        <dbReference type="ChEBI" id="CHEBI:62830"/>
        <dbReference type="EC" id="1.1.1.133"/>
    </reaction>
</comment>
<evidence type="ECO:0000256" key="1">
    <source>
        <dbReference type="ARBA" id="ARBA00004781"/>
    </source>
</evidence>
<dbReference type="Pfam" id="PF04321">
    <property type="entry name" value="RmlD_sub_bind"/>
    <property type="match status" value="1"/>
</dbReference>
<evidence type="ECO:0000256" key="3">
    <source>
        <dbReference type="ARBA" id="ARBA00012929"/>
    </source>
</evidence>
<comment type="caution">
    <text evidence="8">The sequence shown here is derived from an EMBL/GenBank/DDBJ whole genome shotgun (WGS) entry which is preliminary data.</text>
</comment>
<dbReference type="EC" id="1.1.1.133" evidence="3 6"/>
<dbReference type="InterPro" id="IPR029903">
    <property type="entry name" value="RmlD-like-bd"/>
</dbReference>
<keyword evidence="6" id="KW-0560">Oxidoreductase</keyword>
<dbReference type="GO" id="GO:0005829">
    <property type="term" value="C:cytosol"/>
    <property type="evidence" value="ECO:0007669"/>
    <property type="project" value="TreeGrafter"/>
</dbReference>
<dbReference type="InterPro" id="IPR036291">
    <property type="entry name" value="NAD(P)-bd_dom_sf"/>
</dbReference>
<evidence type="ECO:0000256" key="5">
    <source>
        <dbReference type="ARBA" id="ARBA00048200"/>
    </source>
</evidence>
<evidence type="ECO:0000256" key="4">
    <source>
        <dbReference type="ARBA" id="ARBA00017099"/>
    </source>
</evidence>
<dbReference type="PANTHER" id="PTHR10491">
    <property type="entry name" value="DTDP-4-DEHYDRORHAMNOSE REDUCTASE"/>
    <property type="match status" value="1"/>
</dbReference>
<organism evidence="8 9">
    <name type="scientific">Brachyspira aalborgi</name>
    <dbReference type="NCBI Taxonomy" id="29522"/>
    <lineage>
        <taxon>Bacteria</taxon>
        <taxon>Pseudomonadati</taxon>
        <taxon>Spirochaetota</taxon>
        <taxon>Spirochaetia</taxon>
        <taxon>Brachyspirales</taxon>
        <taxon>Brachyspiraceae</taxon>
        <taxon>Brachyspira</taxon>
    </lineage>
</organism>
<evidence type="ECO:0000313" key="9">
    <source>
        <dbReference type="Proteomes" id="UP000325116"/>
    </source>
</evidence>
<dbReference type="InterPro" id="IPR005913">
    <property type="entry name" value="dTDP_dehydrorham_reduct"/>
</dbReference>
<comment type="pathway">
    <text evidence="1 6">Carbohydrate biosynthesis; dTDP-L-rhamnose biosynthesis.</text>
</comment>
<dbReference type="GO" id="GO:0019305">
    <property type="term" value="P:dTDP-rhamnose biosynthetic process"/>
    <property type="evidence" value="ECO:0007669"/>
    <property type="project" value="UniProtKB-UniPathway"/>
</dbReference>
<evidence type="ECO:0000259" key="7">
    <source>
        <dbReference type="Pfam" id="PF04321"/>
    </source>
</evidence>
<evidence type="ECO:0000256" key="2">
    <source>
        <dbReference type="ARBA" id="ARBA00010944"/>
    </source>
</evidence>
<protein>
    <recommendedName>
        <fullName evidence="4 6">dTDP-4-dehydrorhamnose reductase</fullName>
        <ecNumber evidence="3 6">1.1.1.133</ecNumber>
    </recommendedName>
</protein>
<dbReference type="RefSeq" id="WP_147758328.1">
    <property type="nucleotide sequence ID" value="NZ_SAXT01000004.1"/>
</dbReference>